<dbReference type="Pfam" id="PF20167">
    <property type="entry name" value="Transposase_32"/>
    <property type="match status" value="1"/>
</dbReference>
<name>A0A9D5BKP2_PEA</name>
<proteinExistence type="predicted"/>
<evidence type="ECO:0000313" key="3">
    <source>
        <dbReference type="EMBL" id="KAI5445340.1"/>
    </source>
</evidence>
<gene>
    <name evidence="3" type="ORF">KIW84_013537</name>
</gene>
<feature type="compositionally biased region" description="Acidic residues" evidence="1">
    <location>
        <begin position="248"/>
        <end position="267"/>
    </location>
</feature>
<dbReference type="EMBL" id="JAMSHJ010000001">
    <property type="protein sequence ID" value="KAI5445340.1"/>
    <property type="molecule type" value="Genomic_DNA"/>
</dbReference>
<evidence type="ECO:0000313" key="4">
    <source>
        <dbReference type="Proteomes" id="UP001058974"/>
    </source>
</evidence>
<dbReference type="AlphaFoldDB" id="A0A9D5BKP2"/>
<feature type="region of interest" description="Disordered" evidence="1">
    <location>
        <begin position="244"/>
        <end position="267"/>
    </location>
</feature>
<dbReference type="Gramene" id="Psat01G0353700-T1">
    <property type="protein sequence ID" value="KAI5445340.1"/>
    <property type="gene ID" value="KIW84_013537"/>
</dbReference>
<feature type="domain" description="Putative plant transposon protein" evidence="2">
    <location>
        <begin position="35"/>
        <end position="137"/>
    </location>
</feature>
<evidence type="ECO:0000256" key="1">
    <source>
        <dbReference type="SAM" id="MobiDB-lite"/>
    </source>
</evidence>
<dbReference type="Proteomes" id="UP001058974">
    <property type="component" value="Chromosome 1"/>
</dbReference>
<keyword evidence="4" id="KW-1185">Reference proteome</keyword>
<protein>
    <recommendedName>
        <fullName evidence="2">Putative plant transposon protein domain-containing protein</fullName>
    </recommendedName>
</protein>
<accession>A0A9D5BKP2</accession>
<dbReference type="InterPro" id="IPR046796">
    <property type="entry name" value="Transposase_32_dom"/>
</dbReference>
<reference evidence="3 4" key="1">
    <citation type="journal article" date="2022" name="Nat. Genet.">
        <title>Improved pea reference genome and pan-genome highlight genomic features and evolutionary characteristics.</title>
        <authorList>
            <person name="Yang T."/>
            <person name="Liu R."/>
            <person name="Luo Y."/>
            <person name="Hu S."/>
            <person name="Wang D."/>
            <person name="Wang C."/>
            <person name="Pandey M.K."/>
            <person name="Ge S."/>
            <person name="Xu Q."/>
            <person name="Li N."/>
            <person name="Li G."/>
            <person name="Huang Y."/>
            <person name="Saxena R.K."/>
            <person name="Ji Y."/>
            <person name="Li M."/>
            <person name="Yan X."/>
            <person name="He Y."/>
            <person name="Liu Y."/>
            <person name="Wang X."/>
            <person name="Xiang C."/>
            <person name="Varshney R.K."/>
            <person name="Ding H."/>
            <person name="Gao S."/>
            <person name="Zong X."/>
        </authorList>
    </citation>
    <scope>NUCLEOTIDE SEQUENCE [LARGE SCALE GENOMIC DNA]</scope>
    <source>
        <strain evidence="3 4">cv. Zhongwan 6</strain>
    </source>
</reference>
<sequence length="267" mass="31477">MVEERNWKRLCTPPTNLDYEIVREFYVNSIPVQGKSYEVNVSGAPKNFLRKELKITAHVMMTLVFYNIRTRSHTSSIPLDTAYLLYYILGNRQVDVARIILNEIKMIAKSGHQLRSKIPCTLAFLWMIMGLCIRSRISMPPVDRETVDDVINDRYIERYCMTKGALTLNDPQPPTQQPFDERATCTYTWDMLEANERAFWFMHDFIHQLGLQIREPHLNNSLPSREAFQQHVNWLEGMPFHQERAFNEDEETEEEENGDEEYMSDED</sequence>
<comment type="caution">
    <text evidence="3">The sequence shown here is derived from an EMBL/GenBank/DDBJ whole genome shotgun (WGS) entry which is preliminary data.</text>
</comment>
<evidence type="ECO:0000259" key="2">
    <source>
        <dbReference type="Pfam" id="PF20167"/>
    </source>
</evidence>
<organism evidence="3 4">
    <name type="scientific">Pisum sativum</name>
    <name type="common">Garden pea</name>
    <name type="synonym">Lathyrus oleraceus</name>
    <dbReference type="NCBI Taxonomy" id="3888"/>
    <lineage>
        <taxon>Eukaryota</taxon>
        <taxon>Viridiplantae</taxon>
        <taxon>Streptophyta</taxon>
        <taxon>Embryophyta</taxon>
        <taxon>Tracheophyta</taxon>
        <taxon>Spermatophyta</taxon>
        <taxon>Magnoliopsida</taxon>
        <taxon>eudicotyledons</taxon>
        <taxon>Gunneridae</taxon>
        <taxon>Pentapetalae</taxon>
        <taxon>rosids</taxon>
        <taxon>fabids</taxon>
        <taxon>Fabales</taxon>
        <taxon>Fabaceae</taxon>
        <taxon>Papilionoideae</taxon>
        <taxon>50 kb inversion clade</taxon>
        <taxon>NPAAA clade</taxon>
        <taxon>Hologalegina</taxon>
        <taxon>IRL clade</taxon>
        <taxon>Fabeae</taxon>
        <taxon>Lathyrus</taxon>
    </lineage>
</organism>